<dbReference type="EMBL" id="UINC01001569">
    <property type="protein sequence ID" value="SUZ83840.1"/>
    <property type="molecule type" value="Genomic_DNA"/>
</dbReference>
<feature type="non-terminal residue" evidence="10">
    <location>
        <position position="1"/>
    </location>
</feature>
<dbReference type="PANTHER" id="PTHR10344:SF4">
    <property type="entry name" value="UMP-CMP KINASE 2, MITOCHONDRIAL"/>
    <property type="match status" value="1"/>
</dbReference>
<dbReference type="InterPro" id="IPR018094">
    <property type="entry name" value="Thymidylate_kinase"/>
</dbReference>
<dbReference type="InterPro" id="IPR027417">
    <property type="entry name" value="P-loop_NTPase"/>
</dbReference>
<evidence type="ECO:0000256" key="2">
    <source>
        <dbReference type="ARBA" id="ARBA00012980"/>
    </source>
</evidence>
<dbReference type="HAMAP" id="MF_00165">
    <property type="entry name" value="Thymidylate_kinase"/>
    <property type="match status" value="1"/>
</dbReference>
<dbReference type="GO" id="GO:0005524">
    <property type="term" value="F:ATP binding"/>
    <property type="evidence" value="ECO:0007669"/>
    <property type="project" value="UniProtKB-KW"/>
</dbReference>
<dbReference type="InterPro" id="IPR018095">
    <property type="entry name" value="Thymidylate_kin_CS"/>
</dbReference>
<comment type="similarity">
    <text evidence="1">Belongs to the thymidylate kinase family.</text>
</comment>
<gene>
    <name evidence="10" type="ORF">METZ01_LOCUS36694</name>
</gene>
<keyword evidence="7" id="KW-0067">ATP-binding</keyword>
<feature type="domain" description="Thymidylate kinase-like" evidence="9">
    <location>
        <begin position="2"/>
        <end position="183"/>
    </location>
</feature>
<keyword evidence="4" id="KW-0545">Nucleotide biosynthesis</keyword>
<keyword evidence="6" id="KW-0418">Kinase</keyword>
<dbReference type="EC" id="2.7.4.9" evidence="2"/>
<dbReference type="GO" id="GO:0005829">
    <property type="term" value="C:cytosol"/>
    <property type="evidence" value="ECO:0007669"/>
    <property type="project" value="TreeGrafter"/>
</dbReference>
<dbReference type="GO" id="GO:0004798">
    <property type="term" value="F:dTMP kinase activity"/>
    <property type="evidence" value="ECO:0007669"/>
    <property type="project" value="UniProtKB-EC"/>
</dbReference>
<organism evidence="10">
    <name type="scientific">marine metagenome</name>
    <dbReference type="NCBI Taxonomy" id="408172"/>
    <lineage>
        <taxon>unclassified sequences</taxon>
        <taxon>metagenomes</taxon>
        <taxon>ecological metagenomes</taxon>
    </lineage>
</organism>
<evidence type="ECO:0000313" key="10">
    <source>
        <dbReference type="EMBL" id="SUZ83840.1"/>
    </source>
</evidence>
<dbReference type="AlphaFoldDB" id="A0A381QXE8"/>
<sequence>VVEGADGTGKSTQARLLAERLGAVFTREPGGTPLGERIRDLVLDPEGDAPVDRAEALLMAAARAQHVAQVVGPALAAGQDVVSDRYVASSVAYQGHGRGLGAEAVAEVNRFATRDLAPDLVVLIEVDTPLAGDRLGGDLDRIEQAGNDLQAAVVAAYREMAGADPDRWVVVDGTGPIEEVADRVATAVDQRLS</sequence>
<name>A0A381QXE8_9ZZZZ</name>
<dbReference type="GO" id="GO:0006227">
    <property type="term" value="P:dUDP biosynthetic process"/>
    <property type="evidence" value="ECO:0007669"/>
    <property type="project" value="TreeGrafter"/>
</dbReference>
<keyword evidence="3" id="KW-0808">Transferase</keyword>
<accession>A0A381QXE8</accession>
<dbReference type="PANTHER" id="PTHR10344">
    <property type="entry name" value="THYMIDYLATE KINASE"/>
    <property type="match status" value="1"/>
</dbReference>
<evidence type="ECO:0000256" key="8">
    <source>
        <dbReference type="ARBA" id="ARBA00048743"/>
    </source>
</evidence>
<dbReference type="CDD" id="cd01672">
    <property type="entry name" value="TMPK"/>
    <property type="match status" value="1"/>
</dbReference>
<dbReference type="GO" id="GO:0006233">
    <property type="term" value="P:dTDP biosynthetic process"/>
    <property type="evidence" value="ECO:0007669"/>
    <property type="project" value="InterPro"/>
</dbReference>
<dbReference type="FunFam" id="3.40.50.300:FF:000225">
    <property type="entry name" value="Thymidylate kinase"/>
    <property type="match status" value="1"/>
</dbReference>
<evidence type="ECO:0000256" key="3">
    <source>
        <dbReference type="ARBA" id="ARBA00022679"/>
    </source>
</evidence>
<comment type="catalytic activity">
    <reaction evidence="8">
        <text>dTMP + ATP = dTDP + ADP</text>
        <dbReference type="Rhea" id="RHEA:13517"/>
        <dbReference type="ChEBI" id="CHEBI:30616"/>
        <dbReference type="ChEBI" id="CHEBI:58369"/>
        <dbReference type="ChEBI" id="CHEBI:63528"/>
        <dbReference type="ChEBI" id="CHEBI:456216"/>
        <dbReference type="EC" id="2.7.4.9"/>
    </reaction>
</comment>
<evidence type="ECO:0000256" key="6">
    <source>
        <dbReference type="ARBA" id="ARBA00022777"/>
    </source>
</evidence>
<evidence type="ECO:0000256" key="4">
    <source>
        <dbReference type="ARBA" id="ARBA00022727"/>
    </source>
</evidence>
<dbReference type="NCBIfam" id="TIGR00041">
    <property type="entry name" value="DTMP_kinase"/>
    <property type="match status" value="1"/>
</dbReference>
<protein>
    <recommendedName>
        <fullName evidence="2">dTMP kinase</fullName>
        <ecNumber evidence="2">2.7.4.9</ecNumber>
    </recommendedName>
</protein>
<keyword evidence="5" id="KW-0547">Nucleotide-binding</keyword>
<dbReference type="SUPFAM" id="SSF52540">
    <property type="entry name" value="P-loop containing nucleoside triphosphate hydrolases"/>
    <property type="match status" value="1"/>
</dbReference>
<evidence type="ECO:0000256" key="7">
    <source>
        <dbReference type="ARBA" id="ARBA00022840"/>
    </source>
</evidence>
<dbReference type="Pfam" id="PF02223">
    <property type="entry name" value="Thymidylate_kin"/>
    <property type="match status" value="1"/>
</dbReference>
<evidence type="ECO:0000259" key="9">
    <source>
        <dbReference type="Pfam" id="PF02223"/>
    </source>
</evidence>
<reference evidence="10" key="1">
    <citation type="submission" date="2018-05" db="EMBL/GenBank/DDBJ databases">
        <authorList>
            <person name="Lanie J.A."/>
            <person name="Ng W.-L."/>
            <person name="Kazmierczak K.M."/>
            <person name="Andrzejewski T.M."/>
            <person name="Davidsen T.M."/>
            <person name="Wayne K.J."/>
            <person name="Tettelin H."/>
            <person name="Glass J.I."/>
            <person name="Rusch D."/>
            <person name="Podicherti R."/>
            <person name="Tsui H.-C.T."/>
            <person name="Winkler M.E."/>
        </authorList>
    </citation>
    <scope>NUCLEOTIDE SEQUENCE</scope>
</reference>
<dbReference type="InterPro" id="IPR039430">
    <property type="entry name" value="Thymidylate_kin-like_dom"/>
</dbReference>
<evidence type="ECO:0000256" key="1">
    <source>
        <dbReference type="ARBA" id="ARBA00009776"/>
    </source>
</evidence>
<dbReference type="PROSITE" id="PS01331">
    <property type="entry name" value="THYMIDYLATE_KINASE"/>
    <property type="match status" value="1"/>
</dbReference>
<proteinExistence type="inferred from homology"/>
<evidence type="ECO:0000256" key="5">
    <source>
        <dbReference type="ARBA" id="ARBA00022741"/>
    </source>
</evidence>
<dbReference type="Gene3D" id="3.40.50.300">
    <property type="entry name" value="P-loop containing nucleotide triphosphate hydrolases"/>
    <property type="match status" value="1"/>
</dbReference>
<dbReference type="GO" id="GO:0006235">
    <property type="term" value="P:dTTP biosynthetic process"/>
    <property type="evidence" value="ECO:0007669"/>
    <property type="project" value="TreeGrafter"/>
</dbReference>